<dbReference type="UniPathway" id="UPA00049">
    <property type="reaction ID" value="UER00062"/>
</dbReference>
<dbReference type="Gene3D" id="3.30.470.10">
    <property type="match status" value="1"/>
</dbReference>
<evidence type="ECO:0000256" key="6">
    <source>
        <dbReference type="ARBA" id="ARBA00022576"/>
    </source>
</evidence>
<accession>A0A562EML6</accession>
<dbReference type="PANTHER" id="PTHR11825:SF44">
    <property type="entry name" value="BRANCHED-CHAIN-AMINO-ACID AMINOTRANSFERASE"/>
    <property type="match status" value="1"/>
</dbReference>
<keyword evidence="9 16" id="KW-0663">Pyridoxal phosphate</keyword>
<evidence type="ECO:0000256" key="1">
    <source>
        <dbReference type="ARBA" id="ARBA00001933"/>
    </source>
</evidence>
<comment type="catalytic activity">
    <reaction evidence="12 17">
        <text>L-isoleucine + 2-oxoglutarate = (S)-3-methyl-2-oxopentanoate + L-glutamate</text>
        <dbReference type="Rhea" id="RHEA:24801"/>
        <dbReference type="ChEBI" id="CHEBI:16810"/>
        <dbReference type="ChEBI" id="CHEBI:29985"/>
        <dbReference type="ChEBI" id="CHEBI:35146"/>
        <dbReference type="ChEBI" id="CHEBI:58045"/>
        <dbReference type="EC" id="2.6.1.42"/>
    </reaction>
</comment>
<dbReference type="UniPathway" id="UPA00047">
    <property type="reaction ID" value="UER00058"/>
</dbReference>
<evidence type="ECO:0000256" key="7">
    <source>
        <dbReference type="ARBA" id="ARBA00022605"/>
    </source>
</evidence>
<name>A0A562EML6_RHORH</name>
<keyword evidence="6 17" id="KW-0032">Aminotransferase</keyword>
<evidence type="ECO:0000256" key="10">
    <source>
        <dbReference type="ARBA" id="ARBA00023304"/>
    </source>
</evidence>
<evidence type="ECO:0000256" key="2">
    <source>
        <dbReference type="ARBA" id="ARBA00004824"/>
    </source>
</evidence>
<dbReference type="InterPro" id="IPR043132">
    <property type="entry name" value="BCAT-like_C"/>
</dbReference>
<dbReference type="InterPro" id="IPR001544">
    <property type="entry name" value="Aminotrans_IV"/>
</dbReference>
<dbReference type="InterPro" id="IPR005786">
    <property type="entry name" value="B_amino_transII"/>
</dbReference>
<reference evidence="18 19" key="1">
    <citation type="submission" date="2019-07" db="EMBL/GenBank/DDBJ databases">
        <title>Genome sequencing of lignin-degrading bacterial isolates.</title>
        <authorList>
            <person name="Gladden J."/>
        </authorList>
    </citation>
    <scope>NUCLEOTIDE SEQUENCE [LARGE SCALE GENOMIC DNA]</scope>
    <source>
        <strain evidence="18 19">J45</strain>
    </source>
</reference>
<dbReference type="Gene3D" id="3.20.10.10">
    <property type="entry name" value="D-amino Acid Aminotransferase, subunit A, domain 2"/>
    <property type="match status" value="1"/>
</dbReference>
<comment type="caution">
    <text evidence="18">The sequence shown here is derived from an EMBL/GenBank/DDBJ whole genome shotgun (WGS) entry which is preliminary data.</text>
</comment>
<feature type="modified residue" description="N6-(pyridoxal phosphate)lysine" evidence="14">
    <location>
        <position position="214"/>
    </location>
</feature>
<keyword evidence="7 17" id="KW-0028">Amino-acid biosynthesis</keyword>
<comment type="pathway">
    <text evidence="4">Amino-acid biosynthesis; L-leucine biosynthesis; L-leucine from 3-methyl-2-oxobutanoate: step 4/4.</text>
</comment>
<dbReference type="InterPro" id="IPR033939">
    <property type="entry name" value="BCAT_family"/>
</dbReference>
<dbReference type="PANTHER" id="PTHR11825">
    <property type="entry name" value="SUBGROUP IIII AMINOTRANSFERASE"/>
    <property type="match status" value="1"/>
</dbReference>
<organism evidence="18 19">
    <name type="scientific">Rhodococcus rhodochrous J45</name>
    <dbReference type="NCBI Taxonomy" id="935266"/>
    <lineage>
        <taxon>Bacteria</taxon>
        <taxon>Bacillati</taxon>
        <taxon>Actinomycetota</taxon>
        <taxon>Actinomycetes</taxon>
        <taxon>Mycobacteriales</taxon>
        <taxon>Nocardiaceae</taxon>
        <taxon>Rhodococcus</taxon>
    </lineage>
</organism>
<comment type="pathway">
    <text evidence="2">Amino-acid biosynthesis; L-isoleucine biosynthesis; L-isoleucine from 2-oxobutanoate: step 4/4.</text>
</comment>
<evidence type="ECO:0000256" key="12">
    <source>
        <dbReference type="ARBA" id="ARBA00048798"/>
    </source>
</evidence>
<dbReference type="PROSITE" id="PS00770">
    <property type="entry name" value="AA_TRANSFER_CLASS_4"/>
    <property type="match status" value="1"/>
</dbReference>
<dbReference type="InterPro" id="IPR036038">
    <property type="entry name" value="Aminotransferase-like"/>
</dbReference>
<dbReference type="EC" id="2.6.1.42" evidence="17"/>
<dbReference type="CDD" id="cd01557">
    <property type="entry name" value="BCAT_beta_family"/>
    <property type="match status" value="1"/>
</dbReference>
<protein>
    <recommendedName>
        <fullName evidence="17">Branched-chain-amino-acid aminotransferase</fullName>
        <ecNumber evidence="17">2.6.1.42</ecNumber>
    </recommendedName>
</protein>
<dbReference type="AlphaFoldDB" id="A0A562EML6"/>
<dbReference type="GO" id="GO:0009097">
    <property type="term" value="P:isoleucine biosynthetic process"/>
    <property type="evidence" value="ECO:0007669"/>
    <property type="project" value="UniProtKB-UniPathway"/>
</dbReference>
<gene>
    <name evidence="18" type="ORF">L618_001300000820</name>
</gene>
<evidence type="ECO:0000256" key="11">
    <source>
        <dbReference type="ARBA" id="ARBA00048212"/>
    </source>
</evidence>
<evidence type="ECO:0000256" key="3">
    <source>
        <dbReference type="ARBA" id="ARBA00004931"/>
    </source>
</evidence>
<evidence type="ECO:0000256" key="17">
    <source>
        <dbReference type="RuleBase" id="RU004517"/>
    </source>
</evidence>
<evidence type="ECO:0000256" key="16">
    <source>
        <dbReference type="RuleBase" id="RU004516"/>
    </source>
</evidence>
<comment type="catalytic activity">
    <reaction evidence="13 17">
        <text>L-leucine + 2-oxoglutarate = 4-methyl-2-oxopentanoate + L-glutamate</text>
        <dbReference type="Rhea" id="RHEA:18321"/>
        <dbReference type="ChEBI" id="CHEBI:16810"/>
        <dbReference type="ChEBI" id="CHEBI:17865"/>
        <dbReference type="ChEBI" id="CHEBI:29985"/>
        <dbReference type="ChEBI" id="CHEBI:57427"/>
        <dbReference type="EC" id="2.6.1.42"/>
    </reaction>
</comment>
<dbReference type="GO" id="GO:0009099">
    <property type="term" value="P:L-valine biosynthetic process"/>
    <property type="evidence" value="ECO:0007669"/>
    <property type="project" value="UniProtKB-UniPathway"/>
</dbReference>
<dbReference type="GO" id="GO:0052656">
    <property type="term" value="F:L-isoleucine-2-oxoglutarate transaminase activity"/>
    <property type="evidence" value="ECO:0007669"/>
    <property type="project" value="RHEA"/>
</dbReference>
<dbReference type="GO" id="GO:0009098">
    <property type="term" value="P:L-leucine biosynthetic process"/>
    <property type="evidence" value="ECO:0007669"/>
    <property type="project" value="UniProtKB-UniPathway"/>
</dbReference>
<dbReference type="SUPFAM" id="SSF56752">
    <property type="entry name" value="D-aminoacid aminotransferase-like PLP-dependent enzymes"/>
    <property type="match status" value="1"/>
</dbReference>
<evidence type="ECO:0000256" key="4">
    <source>
        <dbReference type="ARBA" id="ARBA00005072"/>
    </source>
</evidence>
<comment type="pathway">
    <text evidence="3">Amino-acid biosynthesis; L-valine biosynthesis; L-valine from pyruvate: step 4/4.</text>
</comment>
<evidence type="ECO:0000256" key="14">
    <source>
        <dbReference type="PIRSR" id="PIRSR006468-1"/>
    </source>
</evidence>
<dbReference type="EMBL" id="VLJT01000010">
    <property type="protein sequence ID" value="TWH23247.1"/>
    <property type="molecule type" value="Genomic_DNA"/>
</dbReference>
<dbReference type="Proteomes" id="UP000317573">
    <property type="component" value="Unassembled WGS sequence"/>
</dbReference>
<dbReference type="Pfam" id="PF01063">
    <property type="entry name" value="Aminotran_4"/>
    <property type="match status" value="1"/>
</dbReference>
<dbReference type="NCBIfam" id="TIGR01123">
    <property type="entry name" value="ilvE_II"/>
    <property type="match status" value="1"/>
</dbReference>
<dbReference type="GO" id="GO:0052655">
    <property type="term" value="F:L-valine-2-oxoglutarate transaminase activity"/>
    <property type="evidence" value="ECO:0007669"/>
    <property type="project" value="RHEA"/>
</dbReference>
<dbReference type="InterPro" id="IPR018300">
    <property type="entry name" value="Aminotrans_IV_CS"/>
</dbReference>
<sequence>MVLRAVVPLSSMTGVLEFARVQHPSPSSAERRQEILSNPGFGQHFTDHMVSITYTDGIGWHDAKVEPYAPIPLDPAAMVLHYGQAIFEGLKAYRQADGSIASFRVNANAARMNRSAERLAMPYLPPELFVKAITELVEVDNEWVPAAGGEDSLYLRPFAFATEPALGVRPAKEYKFLVIASPAGAYFPRGVKPVNVWLSREYVRASPGGTGAAKFAGNYAASLVAQAHAAEQGCDQVVWLDAIERKYVEEMGGMNLYFVYGSGADARLVTPELSGSLLPGITRDSLLTLAKDSGLAVEERRISTDEWREKAGSGEITEVFACGTAAVITPVGSVKDKDGEFTIADGEPGPITMALRDTLTGIQRGTFADTHGWMTTLRK</sequence>
<dbReference type="InterPro" id="IPR043131">
    <property type="entry name" value="BCAT-like_N"/>
</dbReference>
<comment type="similarity">
    <text evidence="5 15">Belongs to the class-IV pyridoxal-phosphate-dependent aminotransferase family.</text>
</comment>
<dbReference type="UniPathway" id="UPA00048">
    <property type="reaction ID" value="UER00073"/>
</dbReference>
<evidence type="ECO:0000256" key="9">
    <source>
        <dbReference type="ARBA" id="ARBA00022898"/>
    </source>
</evidence>
<comment type="cofactor">
    <cofactor evidence="1 16">
        <name>pyridoxal 5'-phosphate</name>
        <dbReference type="ChEBI" id="CHEBI:597326"/>
    </cofactor>
</comment>
<evidence type="ECO:0000256" key="15">
    <source>
        <dbReference type="RuleBase" id="RU004106"/>
    </source>
</evidence>
<dbReference type="NCBIfam" id="NF009897">
    <property type="entry name" value="PRK13357.1"/>
    <property type="match status" value="1"/>
</dbReference>
<dbReference type="PIRSF" id="PIRSF006468">
    <property type="entry name" value="BCAT1"/>
    <property type="match status" value="1"/>
</dbReference>
<comment type="catalytic activity">
    <reaction evidence="11 17">
        <text>L-valine + 2-oxoglutarate = 3-methyl-2-oxobutanoate + L-glutamate</text>
        <dbReference type="Rhea" id="RHEA:24813"/>
        <dbReference type="ChEBI" id="CHEBI:11851"/>
        <dbReference type="ChEBI" id="CHEBI:16810"/>
        <dbReference type="ChEBI" id="CHEBI:29985"/>
        <dbReference type="ChEBI" id="CHEBI:57762"/>
        <dbReference type="EC" id="2.6.1.42"/>
    </reaction>
</comment>
<keyword evidence="10 17" id="KW-0100">Branched-chain amino acid biosynthesis</keyword>
<proteinExistence type="inferred from homology"/>
<evidence type="ECO:0000256" key="5">
    <source>
        <dbReference type="ARBA" id="ARBA00009320"/>
    </source>
</evidence>
<keyword evidence="8 17" id="KW-0808">Transferase</keyword>
<evidence type="ECO:0000313" key="19">
    <source>
        <dbReference type="Proteomes" id="UP000317573"/>
    </source>
</evidence>
<evidence type="ECO:0000256" key="8">
    <source>
        <dbReference type="ARBA" id="ARBA00022679"/>
    </source>
</evidence>
<evidence type="ECO:0000313" key="18">
    <source>
        <dbReference type="EMBL" id="TWH23247.1"/>
    </source>
</evidence>
<evidence type="ECO:0000256" key="13">
    <source>
        <dbReference type="ARBA" id="ARBA00049229"/>
    </source>
</evidence>
<dbReference type="GO" id="GO:0052654">
    <property type="term" value="F:L-leucine-2-oxoglutarate transaminase activity"/>
    <property type="evidence" value="ECO:0007669"/>
    <property type="project" value="RHEA"/>
</dbReference>